<evidence type="ECO:0000313" key="1">
    <source>
        <dbReference type="EMBL" id="GIY18695.1"/>
    </source>
</evidence>
<dbReference type="EMBL" id="BPLR01007664">
    <property type="protein sequence ID" value="GIY18695.1"/>
    <property type="molecule type" value="Genomic_DNA"/>
</dbReference>
<proteinExistence type="predicted"/>
<evidence type="ECO:0000313" key="2">
    <source>
        <dbReference type="Proteomes" id="UP001054945"/>
    </source>
</evidence>
<gene>
    <name evidence="1" type="ORF">CEXT_387251</name>
</gene>
<reference evidence="1 2" key="1">
    <citation type="submission" date="2021-06" db="EMBL/GenBank/DDBJ databases">
        <title>Caerostris extrusa draft genome.</title>
        <authorList>
            <person name="Kono N."/>
            <person name="Arakawa K."/>
        </authorList>
    </citation>
    <scope>NUCLEOTIDE SEQUENCE [LARGE SCALE GENOMIC DNA]</scope>
</reference>
<dbReference type="AlphaFoldDB" id="A0AAV4RER8"/>
<dbReference type="Proteomes" id="UP001054945">
    <property type="component" value="Unassembled WGS sequence"/>
</dbReference>
<keyword evidence="2" id="KW-1185">Reference proteome</keyword>
<accession>A0AAV4RER8</accession>
<protein>
    <submittedName>
        <fullName evidence="1">Uncharacterized protein</fullName>
    </submittedName>
</protein>
<organism evidence="1 2">
    <name type="scientific">Caerostris extrusa</name>
    <name type="common">Bark spider</name>
    <name type="synonym">Caerostris bankana</name>
    <dbReference type="NCBI Taxonomy" id="172846"/>
    <lineage>
        <taxon>Eukaryota</taxon>
        <taxon>Metazoa</taxon>
        <taxon>Ecdysozoa</taxon>
        <taxon>Arthropoda</taxon>
        <taxon>Chelicerata</taxon>
        <taxon>Arachnida</taxon>
        <taxon>Araneae</taxon>
        <taxon>Araneomorphae</taxon>
        <taxon>Entelegynae</taxon>
        <taxon>Araneoidea</taxon>
        <taxon>Araneidae</taxon>
        <taxon>Caerostris</taxon>
    </lineage>
</organism>
<sequence>MCHCHSRTPYNLHTHQISDCRDIIQPFRGNGNDDESMIALSSSLFSKGQQARAIEFVSFKKFTFYASILLVKPQYSSLGESTRGHDWTLVKADDTKGDIFWPLGTYEGEAAKIISWYQFDELACPQWGWVGQVVKLDFFDKDRGCVQKLNWVHLGWAYKKGVIEQRRNVILMNNDGFDRREKNIKE</sequence>
<comment type="caution">
    <text evidence="1">The sequence shown here is derived from an EMBL/GenBank/DDBJ whole genome shotgun (WGS) entry which is preliminary data.</text>
</comment>
<name>A0AAV4RER8_CAEEX</name>